<dbReference type="Gene3D" id="1.10.10.10">
    <property type="entry name" value="Winged helix-like DNA-binding domain superfamily/Winged helix DNA-binding domain"/>
    <property type="match status" value="1"/>
</dbReference>
<dbReference type="Pfam" id="PF03466">
    <property type="entry name" value="LysR_substrate"/>
    <property type="match status" value="1"/>
</dbReference>
<proteinExistence type="inferred from homology"/>
<dbReference type="PROSITE" id="PS50931">
    <property type="entry name" value="HTH_LYSR"/>
    <property type="match status" value="1"/>
</dbReference>
<dbReference type="GO" id="GO:0003700">
    <property type="term" value="F:DNA-binding transcription factor activity"/>
    <property type="evidence" value="ECO:0007669"/>
    <property type="project" value="InterPro"/>
</dbReference>
<dbReference type="Proteomes" id="UP000325333">
    <property type="component" value="Unassembled WGS sequence"/>
</dbReference>
<dbReference type="EMBL" id="VEWN01000002">
    <property type="protein sequence ID" value="KAA1057417.1"/>
    <property type="molecule type" value="Genomic_DNA"/>
</dbReference>
<keyword evidence="2" id="KW-0805">Transcription regulation</keyword>
<dbReference type="Pfam" id="PF00126">
    <property type="entry name" value="HTH_1"/>
    <property type="match status" value="1"/>
</dbReference>
<accession>A0A5B0KXF4</accession>
<evidence type="ECO:0000256" key="1">
    <source>
        <dbReference type="ARBA" id="ARBA00009437"/>
    </source>
</evidence>
<dbReference type="GO" id="GO:0003677">
    <property type="term" value="F:DNA binding"/>
    <property type="evidence" value="ECO:0007669"/>
    <property type="project" value="UniProtKB-KW"/>
</dbReference>
<dbReference type="InterPro" id="IPR000847">
    <property type="entry name" value="LysR_HTH_N"/>
</dbReference>
<dbReference type="InterPro" id="IPR050950">
    <property type="entry name" value="HTH-type_LysR_regulators"/>
</dbReference>
<evidence type="ECO:0000313" key="7">
    <source>
        <dbReference type="Proteomes" id="UP000325333"/>
    </source>
</evidence>
<evidence type="ECO:0000256" key="2">
    <source>
        <dbReference type="ARBA" id="ARBA00023015"/>
    </source>
</evidence>
<sequence>MAMGFPPMTARDLERLGHQLDWNLLRTFMVIVQEQGLTRAAQRLGLTQPAVSQALKRLEDQMGRSLIERGQGRFRVTEAGEIIYAEVLEIYGNISRFAVLMRDIREEISGHIRILLASRIQSLLFDALLERFHATHPQVTFRLDVMASADVHMAIQQKTGSLGLCLMREPPPLVEHALFARQIYRLYCGPRHHLFGRTGLTLGDLRSEGFVSFTSDQIGGVLSPLAVFRAQEGIESRIVGASVNLDEVRRMISVGLGIGPLPRHVAERDVRDGLLWPLPPEEGVAPVDIHLLWNPAAKMNRAERAFIEHCRAAVAAIPLDLRFDPVAVSEWVDRQFGGD</sequence>
<dbReference type="InterPro" id="IPR005119">
    <property type="entry name" value="LysR_subst-bd"/>
</dbReference>
<dbReference type="GO" id="GO:0005829">
    <property type="term" value="C:cytosol"/>
    <property type="evidence" value="ECO:0007669"/>
    <property type="project" value="TreeGrafter"/>
</dbReference>
<protein>
    <recommendedName>
        <fullName evidence="5">HTH lysR-type domain-containing protein</fullName>
    </recommendedName>
</protein>
<dbReference type="SUPFAM" id="SSF46785">
    <property type="entry name" value="Winged helix' DNA-binding domain"/>
    <property type="match status" value="1"/>
</dbReference>
<dbReference type="AlphaFoldDB" id="A0A5B0KXF4"/>
<reference evidence="6 7" key="1">
    <citation type="submission" date="2019-07" db="EMBL/GenBank/DDBJ databases">
        <title>Genome sequencing of the stress-tolerant strain Azospirillum brasilense Az19.</title>
        <authorList>
            <person name="Maroniche G.A."/>
            <person name="Garcia J.E."/>
            <person name="Pagnussat L."/>
            <person name="Amenta M."/>
            <person name="Creus C.M."/>
        </authorList>
    </citation>
    <scope>NUCLEOTIDE SEQUENCE [LARGE SCALE GENOMIC DNA]</scope>
    <source>
        <strain evidence="6 7">Az19</strain>
    </source>
</reference>
<gene>
    <name evidence="6" type="ORF">FH063_001585</name>
</gene>
<evidence type="ECO:0000256" key="3">
    <source>
        <dbReference type="ARBA" id="ARBA00023125"/>
    </source>
</evidence>
<evidence type="ECO:0000313" key="6">
    <source>
        <dbReference type="EMBL" id="KAA1057417.1"/>
    </source>
</evidence>
<name>A0A5B0KXF4_9PROT</name>
<evidence type="ECO:0000259" key="5">
    <source>
        <dbReference type="PROSITE" id="PS50931"/>
    </source>
</evidence>
<feature type="domain" description="HTH lysR-type" evidence="5">
    <location>
        <begin position="20"/>
        <end position="77"/>
    </location>
</feature>
<comment type="caution">
    <text evidence="6">The sequence shown here is derived from an EMBL/GenBank/DDBJ whole genome shotgun (WGS) entry which is preliminary data.</text>
</comment>
<dbReference type="PRINTS" id="PR00039">
    <property type="entry name" value="HTHLYSR"/>
</dbReference>
<evidence type="ECO:0000256" key="4">
    <source>
        <dbReference type="ARBA" id="ARBA00023163"/>
    </source>
</evidence>
<dbReference type="CDD" id="cd05466">
    <property type="entry name" value="PBP2_LTTR_substrate"/>
    <property type="match status" value="1"/>
</dbReference>
<dbReference type="Gene3D" id="3.40.190.290">
    <property type="match status" value="1"/>
</dbReference>
<organism evidence="6 7">
    <name type="scientific">Azospirillum argentinense</name>
    <dbReference type="NCBI Taxonomy" id="2970906"/>
    <lineage>
        <taxon>Bacteria</taxon>
        <taxon>Pseudomonadati</taxon>
        <taxon>Pseudomonadota</taxon>
        <taxon>Alphaproteobacteria</taxon>
        <taxon>Rhodospirillales</taxon>
        <taxon>Azospirillaceae</taxon>
        <taxon>Azospirillum</taxon>
    </lineage>
</organism>
<dbReference type="InterPro" id="IPR036390">
    <property type="entry name" value="WH_DNA-bd_sf"/>
</dbReference>
<keyword evidence="4" id="KW-0804">Transcription</keyword>
<keyword evidence="3" id="KW-0238">DNA-binding</keyword>
<dbReference type="FunFam" id="1.10.10.10:FF:000001">
    <property type="entry name" value="LysR family transcriptional regulator"/>
    <property type="match status" value="1"/>
</dbReference>
<dbReference type="SUPFAM" id="SSF53850">
    <property type="entry name" value="Periplasmic binding protein-like II"/>
    <property type="match status" value="1"/>
</dbReference>
<dbReference type="PANTHER" id="PTHR30419:SF8">
    <property type="entry name" value="NITROGEN ASSIMILATION TRANSCRIPTIONAL ACTIVATOR-RELATED"/>
    <property type="match status" value="1"/>
</dbReference>
<dbReference type="PANTHER" id="PTHR30419">
    <property type="entry name" value="HTH-TYPE TRANSCRIPTIONAL REGULATOR YBHD"/>
    <property type="match status" value="1"/>
</dbReference>
<dbReference type="InterPro" id="IPR036388">
    <property type="entry name" value="WH-like_DNA-bd_sf"/>
</dbReference>
<comment type="similarity">
    <text evidence="1">Belongs to the LysR transcriptional regulatory family.</text>
</comment>